<dbReference type="AlphaFoldDB" id="A0A7J7J0C5"/>
<name>A0A7J7J0C5_BUGNE</name>
<evidence type="ECO:0000256" key="1">
    <source>
        <dbReference type="ARBA" id="ARBA00009238"/>
    </source>
</evidence>
<comment type="similarity">
    <text evidence="1">Belongs to the filamin family.</text>
</comment>
<dbReference type="SUPFAM" id="SSF81296">
    <property type="entry name" value="E set domains"/>
    <property type="match status" value="3"/>
</dbReference>
<dbReference type="PANTHER" id="PTHR38537">
    <property type="entry name" value="JITTERBUG, ISOFORM N"/>
    <property type="match status" value="1"/>
</dbReference>
<proteinExistence type="inferred from homology"/>
<reference evidence="4" key="1">
    <citation type="submission" date="2020-06" db="EMBL/GenBank/DDBJ databases">
        <title>Draft genome of Bugula neritina, a colonial animal packing powerful symbionts and potential medicines.</title>
        <authorList>
            <person name="Rayko M."/>
        </authorList>
    </citation>
    <scope>NUCLEOTIDE SEQUENCE [LARGE SCALE GENOMIC DNA]</scope>
    <source>
        <strain evidence="4">Kwan_BN1</strain>
    </source>
</reference>
<dbReference type="InterPro" id="IPR001298">
    <property type="entry name" value="Filamin/ABP280_rpt"/>
</dbReference>
<dbReference type="OrthoDB" id="5334309at2759"/>
<evidence type="ECO:0000256" key="3">
    <source>
        <dbReference type="PROSITE-ProRule" id="PRU00087"/>
    </source>
</evidence>
<feature type="repeat" description="Filamin" evidence="3">
    <location>
        <begin position="206"/>
        <end position="228"/>
    </location>
</feature>
<sequence>MANRAGYERRHNKDKHVCVAQGPTSLDYSNWKGYGGLSLSIEGPSKADIDCKDRPDGSTAVNYKPTQPGSYVISIKFADEHVPGSPFNCKVSGSTGVSEESMLTTQQKAADTTHVGSVCELSLKVPGSDPMEMVASVTSPSGVIELCDIMDSTEDHYTIKFVPKEMGPHIVSVKHKGLNIPGSPFQFTVGPITEGGAHRVHASGDGEYVVSIKFNDEHIPDSPFRVPVLPSSGDARKVTVEALKQKGLEIGKPASFTCVANGAKGQLYAKVVAPSGAEDEALVQSLGRF</sequence>
<dbReference type="Gene3D" id="2.60.40.10">
    <property type="entry name" value="Immunoglobulins"/>
    <property type="match status" value="4"/>
</dbReference>
<keyword evidence="2" id="KW-0677">Repeat</keyword>
<dbReference type="InterPro" id="IPR013783">
    <property type="entry name" value="Ig-like_fold"/>
</dbReference>
<comment type="caution">
    <text evidence="4">The sequence shown here is derived from an EMBL/GenBank/DDBJ whole genome shotgun (WGS) entry which is preliminary data.</text>
</comment>
<feature type="repeat" description="Filamin" evidence="3">
    <location>
        <begin position="230"/>
        <end position="289"/>
    </location>
</feature>
<dbReference type="InterPro" id="IPR014756">
    <property type="entry name" value="Ig_E-set"/>
</dbReference>
<dbReference type="Pfam" id="PF00630">
    <property type="entry name" value="Filamin"/>
    <property type="match status" value="2"/>
</dbReference>
<feature type="repeat" description="Filamin" evidence="3">
    <location>
        <begin position="95"/>
        <end position="189"/>
    </location>
</feature>
<dbReference type="EMBL" id="VXIV02003223">
    <property type="protein sequence ID" value="KAF6019535.1"/>
    <property type="molecule type" value="Genomic_DNA"/>
</dbReference>
<dbReference type="PANTHER" id="PTHR38537:SF8">
    <property type="entry name" value="FILAMIN-A"/>
    <property type="match status" value="1"/>
</dbReference>
<evidence type="ECO:0000313" key="4">
    <source>
        <dbReference type="EMBL" id="KAF6019535.1"/>
    </source>
</evidence>
<dbReference type="InterPro" id="IPR017868">
    <property type="entry name" value="Filamin/ABP280_repeat-like"/>
</dbReference>
<dbReference type="Proteomes" id="UP000593567">
    <property type="component" value="Unassembled WGS sequence"/>
</dbReference>
<dbReference type="PROSITE" id="PS50194">
    <property type="entry name" value="FILAMIN_REPEAT"/>
    <property type="match status" value="4"/>
</dbReference>
<dbReference type="GO" id="GO:0030036">
    <property type="term" value="P:actin cytoskeleton organization"/>
    <property type="evidence" value="ECO:0007669"/>
    <property type="project" value="InterPro"/>
</dbReference>
<keyword evidence="5" id="KW-1185">Reference proteome</keyword>
<dbReference type="GO" id="GO:0051015">
    <property type="term" value="F:actin filament binding"/>
    <property type="evidence" value="ECO:0007669"/>
    <property type="project" value="InterPro"/>
</dbReference>
<accession>A0A7J7J0C5</accession>
<organism evidence="4 5">
    <name type="scientific">Bugula neritina</name>
    <name type="common">Brown bryozoan</name>
    <name type="synonym">Sertularia neritina</name>
    <dbReference type="NCBI Taxonomy" id="10212"/>
    <lineage>
        <taxon>Eukaryota</taxon>
        <taxon>Metazoa</taxon>
        <taxon>Spiralia</taxon>
        <taxon>Lophotrochozoa</taxon>
        <taxon>Bryozoa</taxon>
        <taxon>Gymnolaemata</taxon>
        <taxon>Cheilostomatida</taxon>
        <taxon>Flustrina</taxon>
        <taxon>Buguloidea</taxon>
        <taxon>Bugulidae</taxon>
        <taxon>Bugula</taxon>
    </lineage>
</organism>
<evidence type="ECO:0000256" key="2">
    <source>
        <dbReference type="ARBA" id="ARBA00022737"/>
    </source>
</evidence>
<dbReference type="SMART" id="SM00557">
    <property type="entry name" value="IG_FLMN"/>
    <property type="match status" value="2"/>
</dbReference>
<feature type="repeat" description="Filamin" evidence="3">
    <location>
        <begin position="1"/>
        <end position="91"/>
    </location>
</feature>
<gene>
    <name evidence="4" type="ORF">EB796_022186</name>
</gene>
<evidence type="ECO:0000313" key="5">
    <source>
        <dbReference type="Proteomes" id="UP000593567"/>
    </source>
</evidence>
<protein>
    <submittedName>
        <fullName evidence="4">FLNB</fullName>
    </submittedName>
</protein>
<dbReference type="InterPro" id="IPR044801">
    <property type="entry name" value="Filamin"/>
</dbReference>